<protein>
    <recommendedName>
        <fullName evidence="3">Nucleotidyl transferase AbiEii/AbiGii toxin family protein</fullName>
    </recommendedName>
</protein>
<dbReference type="Proteomes" id="UP000231021">
    <property type="component" value="Unassembled WGS sequence"/>
</dbReference>
<dbReference type="InterPro" id="IPR014942">
    <property type="entry name" value="AbiEii"/>
</dbReference>
<accession>A0A2H0C042</accession>
<proteinExistence type="predicted"/>
<dbReference type="Pfam" id="PF08843">
    <property type="entry name" value="AbiEii"/>
    <property type="match status" value="1"/>
</dbReference>
<evidence type="ECO:0000313" key="2">
    <source>
        <dbReference type="Proteomes" id="UP000231021"/>
    </source>
</evidence>
<dbReference type="AlphaFoldDB" id="A0A2H0C042"/>
<sequence>MIVYYVWIPSCEGMTKADISFCFRYNFLKIAITSPEDIAAMKIAAIMDRGTKKDFIDLYFLIKNGISIEDSLTYYNKKYKCLSNNLYSIMKSLAYFDDADLLEMPQMIKKISWEKVKKFFKKEVILLAKKYI</sequence>
<evidence type="ECO:0000313" key="1">
    <source>
        <dbReference type="EMBL" id="PIP63159.1"/>
    </source>
</evidence>
<dbReference type="EMBL" id="PCTB01000004">
    <property type="protein sequence ID" value="PIP63159.1"/>
    <property type="molecule type" value="Genomic_DNA"/>
</dbReference>
<comment type="caution">
    <text evidence="1">The sequence shown here is derived from an EMBL/GenBank/DDBJ whole genome shotgun (WGS) entry which is preliminary data.</text>
</comment>
<name>A0A2H0C042_9BACT</name>
<evidence type="ECO:0008006" key="3">
    <source>
        <dbReference type="Google" id="ProtNLM"/>
    </source>
</evidence>
<reference evidence="1 2" key="1">
    <citation type="submission" date="2017-09" db="EMBL/GenBank/DDBJ databases">
        <title>Depth-based differentiation of microbial function through sediment-hosted aquifers and enrichment of novel symbionts in the deep terrestrial subsurface.</title>
        <authorList>
            <person name="Probst A.J."/>
            <person name="Ladd B."/>
            <person name="Jarett J.K."/>
            <person name="Geller-Mcgrath D.E."/>
            <person name="Sieber C.M."/>
            <person name="Emerson J.B."/>
            <person name="Anantharaman K."/>
            <person name="Thomas B.C."/>
            <person name="Malmstrom R."/>
            <person name="Stieglmeier M."/>
            <person name="Klingl A."/>
            <person name="Woyke T."/>
            <person name="Ryan C.M."/>
            <person name="Banfield J.F."/>
        </authorList>
    </citation>
    <scope>NUCLEOTIDE SEQUENCE [LARGE SCALE GENOMIC DNA]</scope>
    <source>
        <strain evidence="1">CG22_combo_CG10-13_8_21_14_all_35_9</strain>
    </source>
</reference>
<organism evidence="1 2">
    <name type="scientific">Candidatus Roizmanbacteria bacterium CG22_combo_CG10-13_8_21_14_all_35_9</name>
    <dbReference type="NCBI Taxonomy" id="1974861"/>
    <lineage>
        <taxon>Bacteria</taxon>
        <taxon>Candidatus Roizmaniibacteriota</taxon>
    </lineage>
</organism>
<gene>
    <name evidence="1" type="ORF">COW98_00105</name>
</gene>